<dbReference type="Pfam" id="PF02776">
    <property type="entry name" value="TPP_enzyme_N"/>
    <property type="match status" value="1"/>
</dbReference>
<feature type="domain" description="Thiamine pyrophosphate enzyme central" evidence="5">
    <location>
        <begin position="192"/>
        <end position="318"/>
    </location>
</feature>
<dbReference type="CDD" id="cd07035">
    <property type="entry name" value="TPP_PYR_POX_like"/>
    <property type="match status" value="1"/>
</dbReference>
<feature type="domain" description="Thiamine pyrophosphate enzyme N-terminal TPP-binding" evidence="7">
    <location>
        <begin position="7"/>
        <end position="121"/>
    </location>
</feature>
<keyword evidence="8" id="KW-0456">Lyase</keyword>
<keyword evidence="8" id="KW-0670">Pyruvate</keyword>
<dbReference type="InterPro" id="IPR029035">
    <property type="entry name" value="DHS-like_NAD/FAD-binding_dom"/>
</dbReference>
<sequence>MKDIYSGAEILAKAIKDSGVDTLFWYPGREILPLYHELKNLGISVIRSSHEQCAVHSADGFYRSSGRISSALTSTGPGSVNAMMGLACAYKDGSSLVLLTGQVPTNKLGTDSFEEIDILSMTSPITKKNYRLENNFYREIRNSFNDAVAGRPRPVHVEIPTDLLEQYYPMDFNYQYAQDKIKLDIEKIKIGIKLINDSKKPVILSGQGAVNSNSSTEIYSLSTKIGAPVLTTLPGRGVIDEDDPHCFGTIGVRGTENSKNAFENSDLIISLGVKFSDRTSYGKFDSSKNIIDIDIEKNKKNVYADISLIGDIKEIIKNITVGVSRKTGLWIEKKPTKKIEGVSSSSKPLKPQKVILDILDKLDKSDIVVTDTGSITVWTHLLKKVHVPRTFICSHSFGAMGFGLPASIGAKLANPEKKVVLITGDGGLLMVLGELLTLSENNIDVKVFLINNGVLGTIKQYEDVKFGGKYDFSLGKKDFVSISKGLGVESQTVEDKGELKNGIRDTLNSEIPMLLDILADPNEKVPSGGI</sequence>
<dbReference type="GO" id="GO:0030976">
    <property type="term" value="F:thiamine pyrophosphate binding"/>
    <property type="evidence" value="ECO:0007669"/>
    <property type="project" value="InterPro"/>
</dbReference>
<dbReference type="SUPFAM" id="SSF52518">
    <property type="entry name" value="Thiamin diphosphate-binding fold (THDP-binding)"/>
    <property type="match status" value="2"/>
</dbReference>
<dbReference type="GO" id="GO:0005948">
    <property type="term" value="C:acetolactate synthase complex"/>
    <property type="evidence" value="ECO:0007669"/>
    <property type="project" value="TreeGrafter"/>
</dbReference>
<dbReference type="InterPro" id="IPR012001">
    <property type="entry name" value="Thiamin_PyroP_enz_TPP-bd_dom"/>
</dbReference>
<evidence type="ECO:0000259" key="7">
    <source>
        <dbReference type="Pfam" id="PF02776"/>
    </source>
</evidence>
<dbReference type="InterPro" id="IPR045229">
    <property type="entry name" value="TPP_enz"/>
</dbReference>
<evidence type="ECO:0000313" key="8">
    <source>
        <dbReference type="EMBL" id="KYC48868.1"/>
    </source>
</evidence>
<dbReference type="InterPro" id="IPR029061">
    <property type="entry name" value="THDP-binding"/>
</dbReference>
<evidence type="ECO:0000259" key="5">
    <source>
        <dbReference type="Pfam" id="PF00205"/>
    </source>
</evidence>
<evidence type="ECO:0000313" key="9">
    <source>
        <dbReference type="Proteomes" id="UP000075578"/>
    </source>
</evidence>
<dbReference type="GO" id="GO:0044272">
    <property type="term" value="P:sulfur compound biosynthetic process"/>
    <property type="evidence" value="ECO:0007669"/>
    <property type="project" value="UniProtKB-ARBA"/>
</dbReference>
<comment type="similarity">
    <text evidence="2 4">Belongs to the TPP enzyme family.</text>
</comment>
<evidence type="ECO:0000256" key="2">
    <source>
        <dbReference type="ARBA" id="ARBA00007812"/>
    </source>
</evidence>
<dbReference type="PANTHER" id="PTHR18968">
    <property type="entry name" value="THIAMINE PYROPHOSPHATE ENZYMES"/>
    <property type="match status" value="1"/>
</dbReference>
<dbReference type="InterPro" id="IPR012000">
    <property type="entry name" value="Thiamin_PyroP_enz_cen_dom"/>
</dbReference>
<dbReference type="InterPro" id="IPR011766">
    <property type="entry name" value="TPP_enzyme_TPP-bd"/>
</dbReference>
<dbReference type="Gene3D" id="3.40.50.970">
    <property type="match status" value="2"/>
</dbReference>
<reference evidence="8 9" key="1">
    <citation type="journal article" date="2016" name="ISME J.">
        <title>Chasing the elusive Euryarchaeota class WSA2: genomes reveal a uniquely fastidious methyl-reducing methanogen.</title>
        <authorList>
            <person name="Nobu M.K."/>
            <person name="Narihiro T."/>
            <person name="Kuroda K."/>
            <person name="Mei R."/>
            <person name="Liu W.T."/>
        </authorList>
    </citation>
    <scope>NUCLEOTIDE SEQUENCE [LARGE SCALE GENOMIC DNA]</scope>
    <source>
        <strain evidence="8">U1lsi0528_Bin089</strain>
    </source>
</reference>
<dbReference type="PROSITE" id="PS00187">
    <property type="entry name" value="TPP_ENZYMES"/>
    <property type="match status" value="1"/>
</dbReference>
<evidence type="ECO:0000259" key="6">
    <source>
        <dbReference type="Pfam" id="PF02775"/>
    </source>
</evidence>
<dbReference type="SUPFAM" id="SSF52467">
    <property type="entry name" value="DHS-like NAD/FAD-binding domain"/>
    <property type="match status" value="1"/>
</dbReference>
<dbReference type="GO" id="GO:0009099">
    <property type="term" value="P:L-valine biosynthetic process"/>
    <property type="evidence" value="ECO:0007669"/>
    <property type="project" value="TreeGrafter"/>
</dbReference>
<dbReference type="Pfam" id="PF02775">
    <property type="entry name" value="TPP_enzyme_C"/>
    <property type="match status" value="1"/>
</dbReference>
<evidence type="ECO:0000256" key="3">
    <source>
        <dbReference type="ARBA" id="ARBA00023052"/>
    </source>
</evidence>
<evidence type="ECO:0000256" key="1">
    <source>
        <dbReference type="ARBA" id="ARBA00001964"/>
    </source>
</evidence>
<evidence type="ECO:0000256" key="4">
    <source>
        <dbReference type="RuleBase" id="RU362132"/>
    </source>
</evidence>
<gene>
    <name evidence="8" type="primary">comE</name>
    <name evidence="8" type="ORF">AMQ74_01548</name>
</gene>
<dbReference type="Gene3D" id="3.40.50.1220">
    <property type="entry name" value="TPP-binding domain"/>
    <property type="match status" value="1"/>
</dbReference>
<dbReference type="GO" id="GO:0000287">
    <property type="term" value="F:magnesium ion binding"/>
    <property type="evidence" value="ECO:0007669"/>
    <property type="project" value="InterPro"/>
</dbReference>
<dbReference type="Pfam" id="PF00205">
    <property type="entry name" value="TPP_enzyme_M"/>
    <property type="match status" value="1"/>
</dbReference>
<dbReference type="GO" id="GO:0050545">
    <property type="term" value="F:sulfopyruvate decarboxylase activity"/>
    <property type="evidence" value="ECO:0007669"/>
    <property type="project" value="UniProtKB-EC"/>
</dbReference>
<keyword evidence="3 4" id="KW-0786">Thiamine pyrophosphate</keyword>
<dbReference type="Proteomes" id="UP000075578">
    <property type="component" value="Unassembled WGS sequence"/>
</dbReference>
<dbReference type="GO" id="GO:0003984">
    <property type="term" value="F:acetolactate synthase activity"/>
    <property type="evidence" value="ECO:0007669"/>
    <property type="project" value="TreeGrafter"/>
</dbReference>
<organism evidence="8 9">
    <name type="scientific">Candidatus Methanofastidiosum methylothiophilum</name>
    <dbReference type="NCBI Taxonomy" id="1705564"/>
    <lineage>
        <taxon>Archaea</taxon>
        <taxon>Methanobacteriati</taxon>
        <taxon>Methanobacteriota</taxon>
        <taxon>Stenosarchaea group</taxon>
        <taxon>Candidatus Methanofastidiosia</taxon>
        <taxon>Candidatus Methanofastidiosales</taxon>
        <taxon>Candidatus Methanofastidiosaceae</taxon>
        <taxon>Candidatus Methanofastidiosum</taxon>
    </lineage>
</organism>
<dbReference type="EC" id="4.1.1.79" evidence="8"/>
<name>A0A150IVH0_9EURY</name>
<dbReference type="GO" id="GO:0009097">
    <property type="term" value="P:isoleucine biosynthetic process"/>
    <property type="evidence" value="ECO:0007669"/>
    <property type="project" value="TreeGrafter"/>
</dbReference>
<feature type="domain" description="Thiamine pyrophosphate enzyme TPP-binding" evidence="6">
    <location>
        <begin position="371"/>
        <end position="517"/>
    </location>
</feature>
<dbReference type="PATRIC" id="fig|1705564.3.peg.1642"/>
<dbReference type="EMBL" id="LNGD01000128">
    <property type="protein sequence ID" value="KYC48868.1"/>
    <property type="molecule type" value="Genomic_DNA"/>
</dbReference>
<proteinExistence type="inferred from homology"/>
<accession>A0A150IVH0</accession>
<dbReference type="GO" id="GO:0050660">
    <property type="term" value="F:flavin adenine dinucleotide binding"/>
    <property type="evidence" value="ECO:0007669"/>
    <property type="project" value="TreeGrafter"/>
</dbReference>
<dbReference type="PANTHER" id="PTHR18968:SF13">
    <property type="entry name" value="ACETOLACTATE SYNTHASE CATALYTIC SUBUNIT, MITOCHONDRIAL"/>
    <property type="match status" value="1"/>
</dbReference>
<comment type="cofactor">
    <cofactor evidence="1">
        <name>thiamine diphosphate</name>
        <dbReference type="ChEBI" id="CHEBI:58937"/>
    </cofactor>
</comment>
<dbReference type="InterPro" id="IPR000399">
    <property type="entry name" value="TPP-bd_CS"/>
</dbReference>
<comment type="caution">
    <text evidence="8">The sequence shown here is derived from an EMBL/GenBank/DDBJ whole genome shotgun (WGS) entry which is preliminary data.</text>
</comment>
<protein>
    <submittedName>
        <fullName evidence="8">Sulfopyruvate decarboxylase subunit beta</fullName>
        <ecNumber evidence="8">4.1.1.79</ecNumber>
    </submittedName>
</protein>
<dbReference type="AlphaFoldDB" id="A0A150IVH0"/>